<name>A0AC61RTW9_9FIRM</name>
<organism evidence="1 2">
    <name type="scientific">Petralouisia muris</name>
    <dbReference type="NCBI Taxonomy" id="3032872"/>
    <lineage>
        <taxon>Bacteria</taxon>
        <taxon>Bacillati</taxon>
        <taxon>Bacillota</taxon>
        <taxon>Clostridia</taxon>
        <taxon>Lachnospirales</taxon>
        <taxon>Lachnospiraceae</taxon>
        <taxon>Petralouisia</taxon>
    </lineage>
</organism>
<keyword evidence="2" id="KW-1185">Reference proteome</keyword>
<accession>A0AC61RTW9</accession>
<gene>
    <name evidence="1" type="ORF">E5329_15590</name>
</gene>
<proteinExistence type="predicted"/>
<reference evidence="1" key="1">
    <citation type="submission" date="2019-04" db="EMBL/GenBank/DDBJ databases">
        <title>Microbes associate with the intestines of laboratory mice.</title>
        <authorList>
            <person name="Navarre W."/>
            <person name="Wong E."/>
            <person name="Huang K."/>
            <person name="Tropini C."/>
            <person name="Ng K."/>
            <person name="Yu B."/>
        </authorList>
    </citation>
    <scope>NUCLEOTIDE SEQUENCE</scope>
    <source>
        <strain evidence="1">NM01_1-7b</strain>
    </source>
</reference>
<protein>
    <submittedName>
        <fullName evidence="1">Bacteriocin</fullName>
    </submittedName>
</protein>
<evidence type="ECO:0000313" key="1">
    <source>
        <dbReference type="EMBL" id="TGY95323.1"/>
    </source>
</evidence>
<dbReference type="Proteomes" id="UP000304953">
    <property type="component" value="Unassembled WGS sequence"/>
</dbReference>
<evidence type="ECO:0000313" key="2">
    <source>
        <dbReference type="Proteomes" id="UP000304953"/>
    </source>
</evidence>
<dbReference type="EMBL" id="SRYA01000031">
    <property type="protein sequence ID" value="TGY95323.1"/>
    <property type="molecule type" value="Genomic_DNA"/>
</dbReference>
<comment type="caution">
    <text evidence="1">The sequence shown here is derived from an EMBL/GenBank/DDBJ whole genome shotgun (WGS) entry which is preliminary data.</text>
</comment>
<sequence length="55" mass="5693">MKKLGKKRTGNTNTVQAYACGGAFCVCKACAAASVDSMLYNGTKSQNDGTLMLIG</sequence>